<proteinExistence type="predicted"/>
<dbReference type="GO" id="GO:0005506">
    <property type="term" value="F:iron ion binding"/>
    <property type="evidence" value="ECO:0007669"/>
    <property type="project" value="InterPro"/>
</dbReference>
<reference evidence="2 3" key="1">
    <citation type="submission" date="2018-07" db="EMBL/GenBank/DDBJ databases">
        <title>Halomonas rutogse sp. nov., isolated from Lake TangqianCo on Tibetan Plateau.</title>
        <authorList>
            <person name="Lu H."/>
            <person name="Xing P."/>
            <person name="Wu Q."/>
        </authorList>
    </citation>
    <scope>NUCLEOTIDE SEQUENCE [LARGE SCALE GENOMIC DNA]</scope>
    <source>
        <strain evidence="2 3">TQ8S</strain>
    </source>
</reference>
<keyword evidence="1" id="KW-0732">Signal</keyword>
<evidence type="ECO:0000256" key="1">
    <source>
        <dbReference type="SAM" id="SignalP"/>
    </source>
</evidence>
<gene>
    <name evidence="2" type="ORF">DU506_13695</name>
</gene>
<dbReference type="RefSeq" id="WP_114487463.1">
    <property type="nucleotide sequence ID" value="NZ_CBCSHM010000020.1"/>
</dbReference>
<dbReference type="SUPFAM" id="SSF47175">
    <property type="entry name" value="Cytochromes"/>
    <property type="match status" value="1"/>
</dbReference>
<evidence type="ECO:0000313" key="2">
    <source>
        <dbReference type="EMBL" id="RCV89067.1"/>
    </source>
</evidence>
<keyword evidence="3" id="KW-1185">Reference proteome</keyword>
<dbReference type="OrthoDB" id="5796460at2"/>
<dbReference type="GO" id="GO:0022900">
    <property type="term" value="P:electron transport chain"/>
    <property type="evidence" value="ECO:0007669"/>
    <property type="project" value="InterPro"/>
</dbReference>
<dbReference type="EMBL" id="QPIJ01000034">
    <property type="protein sequence ID" value="RCV89067.1"/>
    <property type="molecule type" value="Genomic_DNA"/>
</dbReference>
<evidence type="ECO:0000313" key="3">
    <source>
        <dbReference type="Proteomes" id="UP000253204"/>
    </source>
</evidence>
<name>A0A368TXU6_9GAMM</name>
<dbReference type="GO" id="GO:0009055">
    <property type="term" value="F:electron transfer activity"/>
    <property type="evidence" value="ECO:0007669"/>
    <property type="project" value="InterPro"/>
</dbReference>
<sequence>MTPLVRKASLIVGTLALMVGGAQTQEGTAEGLVAGMERADMTYRELMEIMGRASGMMHEGILRQNPQMVKSGTHIILTHPAPSHDPWTIMAEEDQTGFKSSLVAFDKLLDQSAQATTDAALQRDWAAASRALQELNNSCVGCHAMWKDKVK</sequence>
<accession>A0A368TXU6</accession>
<organism evidence="2 3">
    <name type="scientific">Vreelandella rituensis</name>
    <dbReference type="NCBI Taxonomy" id="2282306"/>
    <lineage>
        <taxon>Bacteria</taxon>
        <taxon>Pseudomonadati</taxon>
        <taxon>Pseudomonadota</taxon>
        <taxon>Gammaproteobacteria</taxon>
        <taxon>Oceanospirillales</taxon>
        <taxon>Halomonadaceae</taxon>
        <taxon>Vreelandella</taxon>
    </lineage>
</organism>
<dbReference type="AlphaFoldDB" id="A0A368TXU6"/>
<evidence type="ECO:0008006" key="4">
    <source>
        <dbReference type="Google" id="ProtNLM"/>
    </source>
</evidence>
<feature type="chain" id="PRO_5016803816" description="Cytochrome c" evidence="1">
    <location>
        <begin position="25"/>
        <end position="151"/>
    </location>
</feature>
<protein>
    <recommendedName>
        <fullName evidence="4">Cytochrome c</fullName>
    </recommendedName>
</protein>
<comment type="caution">
    <text evidence="2">The sequence shown here is derived from an EMBL/GenBank/DDBJ whole genome shotgun (WGS) entry which is preliminary data.</text>
</comment>
<dbReference type="Proteomes" id="UP000253204">
    <property type="component" value="Unassembled WGS sequence"/>
</dbReference>
<feature type="signal peptide" evidence="1">
    <location>
        <begin position="1"/>
        <end position="24"/>
    </location>
</feature>
<dbReference type="GO" id="GO:0020037">
    <property type="term" value="F:heme binding"/>
    <property type="evidence" value="ECO:0007669"/>
    <property type="project" value="InterPro"/>
</dbReference>
<dbReference type="InterPro" id="IPR010980">
    <property type="entry name" value="Cyt_c/b562"/>
</dbReference>